<dbReference type="EMBL" id="FOMX01000031">
    <property type="protein sequence ID" value="SFF13812.1"/>
    <property type="molecule type" value="Genomic_DNA"/>
</dbReference>
<dbReference type="AlphaFoldDB" id="A0A1I2G8G1"/>
<name>A0A1I2G8G1_9BACT</name>
<sequence>MPAPPIRPVRLQVGGLALALVLAGGPACGGDDDANLPVAEAASLPPRPGAARQSQEELARAAVDALLASPSPATLLAVLGQSHLVARALLGRHTLKYTAEFSLTPVEPVRPAVDTPVLLTQKVVDELELQWAAGPEEPVRFYLSQRTDQHRGREVMVLDEKAYTRMLHRGWHVRPLDADLHQRWLDEAQRSVHDVVELAAPALAVAAAEEGDTVRVTLSLAEPGARVPVPRSAAPGREWREKAEITAVEGTLTLERATGLWQTAEIRIGYGLRDELERALVGETHLTGTAARTPDLQIHAPEHVQPLPERVRYESERRRLLDGLAGT</sequence>
<keyword evidence="3" id="KW-1185">Reference proteome</keyword>
<dbReference type="Proteomes" id="UP000199400">
    <property type="component" value="Unassembled WGS sequence"/>
</dbReference>
<evidence type="ECO:0000313" key="2">
    <source>
        <dbReference type="EMBL" id="SFF13812.1"/>
    </source>
</evidence>
<protein>
    <recommendedName>
        <fullName evidence="4">Lipoprotein</fullName>
    </recommendedName>
</protein>
<dbReference type="OrthoDB" id="5505877at2"/>
<gene>
    <name evidence="2" type="ORF">SAMN02745121_07111</name>
</gene>
<evidence type="ECO:0000256" key="1">
    <source>
        <dbReference type="SAM" id="SignalP"/>
    </source>
</evidence>
<dbReference type="RefSeq" id="WP_143141190.1">
    <property type="nucleotide sequence ID" value="NZ_FOMX01000031.1"/>
</dbReference>
<feature type="chain" id="PRO_5011767347" description="Lipoprotein" evidence="1">
    <location>
        <begin position="30"/>
        <end position="327"/>
    </location>
</feature>
<organism evidence="2 3">
    <name type="scientific">Nannocystis exedens</name>
    <dbReference type="NCBI Taxonomy" id="54"/>
    <lineage>
        <taxon>Bacteria</taxon>
        <taxon>Pseudomonadati</taxon>
        <taxon>Myxococcota</taxon>
        <taxon>Polyangia</taxon>
        <taxon>Nannocystales</taxon>
        <taxon>Nannocystaceae</taxon>
        <taxon>Nannocystis</taxon>
    </lineage>
</organism>
<dbReference type="STRING" id="54.SAMN02745121_07111"/>
<proteinExistence type="predicted"/>
<evidence type="ECO:0000313" key="3">
    <source>
        <dbReference type="Proteomes" id="UP000199400"/>
    </source>
</evidence>
<reference evidence="3" key="1">
    <citation type="submission" date="2016-10" db="EMBL/GenBank/DDBJ databases">
        <authorList>
            <person name="Varghese N."/>
            <person name="Submissions S."/>
        </authorList>
    </citation>
    <scope>NUCLEOTIDE SEQUENCE [LARGE SCALE GENOMIC DNA]</scope>
    <source>
        <strain evidence="3">ATCC 25963</strain>
    </source>
</reference>
<accession>A0A1I2G8G1</accession>
<keyword evidence="1" id="KW-0732">Signal</keyword>
<feature type="signal peptide" evidence="1">
    <location>
        <begin position="1"/>
        <end position="29"/>
    </location>
</feature>
<evidence type="ECO:0008006" key="4">
    <source>
        <dbReference type="Google" id="ProtNLM"/>
    </source>
</evidence>